<dbReference type="AlphaFoldDB" id="A0A1I4PJ69"/>
<reference evidence="3" key="1">
    <citation type="submission" date="2016-10" db="EMBL/GenBank/DDBJ databases">
        <authorList>
            <person name="Varghese N."/>
            <person name="Submissions S."/>
        </authorList>
    </citation>
    <scope>NUCLEOTIDE SEQUENCE [LARGE SCALE GENOMIC DNA]</scope>
    <source>
        <strain evidence="3">Mob M</strain>
    </source>
</reference>
<dbReference type="STRING" id="487685.SAMN04488696_0700"/>
<dbReference type="NCBIfam" id="TIGR00149">
    <property type="entry name" value="TIGR00149_YjbQ"/>
    <property type="match status" value="1"/>
</dbReference>
<organism evidence="2 3">
    <name type="scientific">Methanolobus profundi</name>
    <dbReference type="NCBI Taxonomy" id="487685"/>
    <lineage>
        <taxon>Archaea</taxon>
        <taxon>Methanobacteriati</taxon>
        <taxon>Methanobacteriota</taxon>
        <taxon>Stenosarchaea group</taxon>
        <taxon>Methanomicrobia</taxon>
        <taxon>Methanosarcinales</taxon>
        <taxon>Methanosarcinaceae</taxon>
        <taxon>Methanolobus</taxon>
    </lineage>
</organism>
<keyword evidence="3" id="KW-1185">Reference proteome</keyword>
<dbReference type="PIRSF" id="PIRSF004681">
    <property type="entry name" value="UCP004681"/>
    <property type="match status" value="1"/>
</dbReference>
<dbReference type="Gene3D" id="2.60.120.460">
    <property type="entry name" value="YjbQ-like"/>
    <property type="match status" value="1"/>
</dbReference>
<protein>
    <submittedName>
        <fullName evidence="2">Secondary thiamine-phosphate synthase enzyme</fullName>
    </submittedName>
</protein>
<dbReference type="PROSITE" id="PS01314">
    <property type="entry name" value="UPF0047"/>
    <property type="match status" value="1"/>
</dbReference>
<evidence type="ECO:0000313" key="3">
    <source>
        <dbReference type="Proteomes" id="UP000198535"/>
    </source>
</evidence>
<dbReference type="Pfam" id="PF01894">
    <property type="entry name" value="YjbQ"/>
    <property type="match status" value="1"/>
</dbReference>
<dbReference type="SUPFAM" id="SSF111038">
    <property type="entry name" value="YjbQ-like"/>
    <property type="match status" value="1"/>
</dbReference>
<dbReference type="PANTHER" id="PTHR30615:SF8">
    <property type="entry name" value="UPF0047 PROTEIN C4A8.02C"/>
    <property type="match status" value="1"/>
</dbReference>
<dbReference type="Proteomes" id="UP000198535">
    <property type="component" value="Unassembled WGS sequence"/>
</dbReference>
<comment type="similarity">
    <text evidence="1">Belongs to the UPF0047 family.</text>
</comment>
<accession>A0A1I4PJ69</accession>
<sequence>MVIHMEIRTVKRTELIDITDMVRKEVADSGILNGICVVSTKHTTTSVIVNENESGLVSDILKMLEKLVPSHAGYAHDRIDNNADSHLKAVLLGSSEMIPVVNGTLVLGTWQSIFLAELDGPRTRDVTVTVISSE</sequence>
<dbReference type="InterPro" id="IPR001602">
    <property type="entry name" value="UPF0047_YjbQ-like"/>
</dbReference>
<name>A0A1I4PJ69_9EURY</name>
<evidence type="ECO:0000256" key="1">
    <source>
        <dbReference type="ARBA" id="ARBA00005534"/>
    </source>
</evidence>
<dbReference type="PANTHER" id="PTHR30615">
    <property type="entry name" value="UNCHARACTERIZED PROTEIN YJBQ-RELATED"/>
    <property type="match status" value="1"/>
</dbReference>
<dbReference type="EMBL" id="FOUJ01000001">
    <property type="protein sequence ID" value="SFM27859.1"/>
    <property type="molecule type" value="Genomic_DNA"/>
</dbReference>
<dbReference type="InterPro" id="IPR035917">
    <property type="entry name" value="YjbQ-like_sf"/>
</dbReference>
<evidence type="ECO:0000313" key="2">
    <source>
        <dbReference type="EMBL" id="SFM27859.1"/>
    </source>
</evidence>
<gene>
    <name evidence="2" type="ORF">SAMN04488696_0700</name>
</gene>
<proteinExistence type="inferred from homology"/>